<organism evidence="2 3">
    <name type="scientific">Stieleria magnilauensis</name>
    <dbReference type="NCBI Taxonomy" id="2527963"/>
    <lineage>
        <taxon>Bacteria</taxon>
        <taxon>Pseudomonadati</taxon>
        <taxon>Planctomycetota</taxon>
        <taxon>Planctomycetia</taxon>
        <taxon>Pirellulales</taxon>
        <taxon>Pirellulaceae</taxon>
        <taxon>Stieleria</taxon>
    </lineage>
</organism>
<protein>
    <recommendedName>
        <fullName evidence="4">Pseudopilin GspJ</fullName>
    </recommendedName>
</protein>
<gene>
    <name evidence="2" type="ORF">TBK1r_17420</name>
</gene>
<evidence type="ECO:0000313" key="2">
    <source>
        <dbReference type="EMBL" id="QDV82810.1"/>
    </source>
</evidence>
<keyword evidence="3" id="KW-1185">Reference proteome</keyword>
<sequence>MTRIEAKSMTRQTNAMRRNDKFFPAPFQPPGFTILEVLIALTAALLLMLGLTRAYKLLGSRITERQSQLELSSKLRDVALRMRDELSRATCQMKPPASASGSEGYLVYHEGPFTSSTTVLGSTQTPTPRNTGFFPDTRYGDIDDYLAFTARAEKDSPFVGFIPQGILWAQRFASGQLTPDEISRINHIDATRLVPFYSEYAEIAYWASPRYTRSGDGTLRYDQPNLLSASTTPTTTAPRFRDANGDLLPDRLDLHRRVLLIRPDLNMTIEEMFVSNATMAARAGYNGLNIIAFNPATPFVPDTIPTIPFLTRDAAGEIYIRPLSFGSGAQGNLDFYRPNTAGVNPLLAPNPTVPRMNAPGIWWDPSDANRFNHPSPSWLTGLARMQQVMDLSISRETVTWPSLSAAFPTRTDLFASPPSPTAAPEQVAYRGMPSNVVRANDLGQLTRPENRFGFVRIPEPILSGTSGSTGLESSSMPQLALCPPHDYLHSRFTSTPTPPQGATVSEHVQGPPWPTTFPAQADDPRLDIVPTSDIDFLNPYGRFTMTTFLRPEFALVDRMSDAGAGLQEAGERPEIINRGGSDVVATDVVSFDIRIFDPSAPHFIWEGRDRVPGNLGDDDGDGISPDDTRAAGAPVIEIDELGIAGSDDEVVPIDSHRLDEVLIGNGTRNAQGEFDYGSSGGRSNISRFGIVNRGDFVDLNYVRLAGGPMRGLFHRDIVNGNALMLQNIDAFESPFSGIQLPTVTVGTQTFVPFTDAYQDSGRFLLRRGGSQSISSFYQPIYDTWTDSYATDDFDQEGFNGGPYTREPLSGTGTVSGTYTERRVPQANAAAGPQSANMQIQGVLGLSYRRWTSARSSVNSGGEFAAQSAGIIQIAPTSTTPFKIEPPIPQPLRALKITIRVDDFSAETIRQQTVIQEF</sequence>
<name>A0ABX5XPB6_9BACT</name>
<evidence type="ECO:0000313" key="3">
    <source>
        <dbReference type="Proteomes" id="UP000318081"/>
    </source>
</evidence>
<dbReference type="EMBL" id="CP036432">
    <property type="protein sequence ID" value="QDV82810.1"/>
    <property type="molecule type" value="Genomic_DNA"/>
</dbReference>
<feature type="region of interest" description="Disordered" evidence="1">
    <location>
        <begin position="222"/>
        <end position="242"/>
    </location>
</feature>
<evidence type="ECO:0008006" key="4">
    <source>
        <dbReference type="Google" id="ProtNLM"/>
    </source>
</evidence>
<accession>A0ABX5XPB6</accession>
<proteinExistence type="predicted"/>
<evidence type="ECO:0000256" key="1">
    <source>
        <dbReference type="SAM" id="MobiDB-lite"/>
    </source>
</evidence>
<feature type="compositionally biased region" description="Low complexity" evidence="1">
    <location>
        <begin position="226"/>
        <end position="238"/>
    </location>
</feature>
<dbReference type="Proteomes" id="UP000318081">
    <property type="component" value="Chromosome"/>
</dbReference>
<reference evidence="2 3" key="1">
    <citation type="submission" date="2019-02" db="EMBL/GenBank/DDBJ databases">
        <title>Deep-cultivation of Planctomycetes and their phenomic and genomic characterization uncovers novel biology.</title>
        <authorList>
            <person name="Wiegand S."/>
            <person name="Jogler M."/>
            <person name="Boedeker C."/>
            <person name="Pinto D."/>
            <person name="Vollmers J."/>
            <person name="Rivas-Marin E."/>
            <person name="Kohn T."/>
            <person name="Peeters S.H."/>
            <person name="Heuer A."/>
            <person name="Rast P."/>
            <person name="Oberbeckmann S."/>
            <person name="Bunk B."/>
            <person name="Jeske O."/>
            <person name="Meyerdierks A."/>
            <person name="Storesund J.E."/>
            <person name="Kallscheuer N."/>
            <person name="Luecker S."/>
            <person name="Lage O.M."/>
            <person name="Pohl T."/>
            <person name="Merkel B.J."/>
            <person name="Hornburger P."/>
            <person name="Mueller R.-W."/>
            <person name="Bruemmer F."/>
            <person name="Labrenz M."/>
            <person name="Spormann A.M."/>
            <person name="Op den Camp H."/>
            <person name="Overmann J."/>
            <person name="Amann R."/>
            <person name="Jetten M.S.M."/>
            <person name="Mascher T."/>
            <person name="Medema M.H."/>
            <person name="Devos D.P."/>
            <person name="Kaster A.-K."/>
            <person name="Ovreas L."/>
            <person name="Rohde M."/>
            <person name="Galperin M.Y."/>
            <person name="Jogler C."/>
        </authorList>
    </citation>
    <scope>NUCLEOTIDE SEQUENCE [LARGE SCALE GENOMIC DNA]</scope>
    <source>
        <strain evidence="2 3">TBK1r</strain>
    </source>
</reference>